<feature type="domain" description="Tyr recombinase" evidence="6">
    <location>
        <begin position="182"/>
        <end position="354"/>
    </location>
</feature>
<dbReference type="CDD" id="cd00397">
    <property type="entry name" value="DNA_BRE_C"/>
    <property type="match status" value="1"/>
</dbReference>
<proteinExistence type="inferred from homology"/>
<dbReference type="AlphaFoldDB" id="A0A380WBY7"/>
<organism evidence="7 8">
    <name type="scientific">Afipia felis</name>
    <name type="common">Cat scratch disease bacillus</name>
    <dbReference type="NCBI Taxonomy" id="1035"/>
    <lineage>
        <taxon>Bacteria</taxon>
        <taxon>Pseudomonadati</taxon>
        <taxon>Pseudomonadota</taxon>
        <taxon>Alphaproteobacteria</taxon>
        <taxon>Hyphomicrobiales</taxon>
        <taxon>Nitrobacteraceae</taxon>
        <taxon>Afipia</taxon>
    </lineage>
</organism>
<dbReference type="GO" id="GO:0015074">
    <property type="term" value="P:DNA integration"/>
    <property type="evidence" value="ECO:0007669"/>
    <property type="project" value="UniProtKB-KW"/>
</dbReference>
<evidence type="ECO:0000313" key="8">
    <source>
        <dbReference type="Proteomes" id="UP000254343"/>
    </source>
</evidence>
<accession>A0A380WBY7</accession>
<comment type="similarity">
    <text evidence="1">Belongs to the 'phage' integrase family.</text>
</comment>
<dbReference type="Pfam" id="PF00589">
    <property type="entry name" value="Phage_integrase"/>
    <property type="match status" value="1"/>
</dbReference>
<dbReference type="Gene3D" id="1.10.443.10">
    <property type="entry name" value="Intergrase catalytic core"/>
    <property type="match status" value="1"/>
</dbReference>
<protein>
    <submittedName>
        <fullName evidence="7">Site-specific tyrosine recombinase XerC</fullName>
    </submittedName>
</protein>
<evidence type="ECO:0000256" key="3">
    <source>
        <dbReference type="ARBA" id="ARBA00023125"/>
    </source>
</evidence>
<keyword evidence="4" id="KW-0233">DNA recombination</keyword>
<dbReference type="InterPro" id="IPR013762">
    <property type="entry name" value="Integrase-like_cat_sf"/>
</dbReference>
<dbReference type="SUPFAM" id="SSF56349">
    <property type="entry name" value="DNA breaking-rejoining enzymes"/>
    <property type="match status" value="1"/>
</dbReference>
<reference evidence="7 8" key="1">
    <citation type="submission" date="2018-06" db="EMBL/GenBank/DDBJ databases">
        <authorList>
            <consortium name="Pathogen Informatics"/>
            <person name="Doyle S."/>
        </authorList>
    </citation>
    <scope>NUCLEOTIDE SEQUENCE [LARGE SCALE GENOMIC DNA]</scope>
    <source>
        <strain evidence="7 8">NCTC12722</strain>
    </source>
</reference>
<dbReference type="GO" id="GO:0003677">
    <property type="term" value="F:DNA binding"/>
    <property type="evidence" value="ECO:0007669"/>
    <property type="project" value="UniProtKB-KW"/>
</dbReference>
<feature type="region of interest" description="Disordered" evidence="5">
    <location>
        <begin position="1"/>
        <end position="20"/>
    </location>
</feature>
<evidence type="ECO:0000259" key="6">
    <source>
        <dbReference type="PROSITE" id="PS51898"/>
    </source>
</evidence>
<gene>
    <name evidence="7" type="ORF">NCTC12722_03371</name>
</gene>
<evidence type="ECO:0000256" key="5">
    <source>
        <dbReference type="SAM" id="MobiDB-lite"/>
    </source>
</evidence>
<dbReference type="GO" id="GO:0006310">
    <property type="term" value="P:DNA recombination"/>
    <property type="evidence" value="ECO:0007669"/>
    <property type="project" value="UniProtKB-KW"/>
</dbReference>
<evidence type="ECO:0000256" key="2">
    <source>
        <dbReference type="ARBA" id="ARBA00022908"/>
    </source>
</evidence>
<dbReference type="InterPro" id="IPR011010">
    <property type="entry name" value="DNA_brk_join_enz"/>
</dbReference>
<dbReference type="PROSITE" id="PS51898">
    <property type="entry name" value="TYR_RECOMBINASE"/>
    <property type="match status" value="1"/>
</dbReference>
<sequence>MLEEGMPKRLPSGCFEQSDGPGKPVRVYYRPRTGMKKIRIYGEPWTESFMAEYAAAKGNAPKAAPKIGVKPDTWGWLCAQYVKECADYKRLDESTRTVRKRILDSMCAEPIAPGSDRIFKNLPLARMTADDIEVLRDRKLELPEAANGRVKAARMVTKWGFKKKHIKTNFGRDVETFKTATAGWHTWTLEEVEAFEKRWPIGTKPRLALALLMFTGVRKSDLVRLGKQHVKKGYLVFTVHKGRNRKPKRLSIPILPELQRIIEASPTGDMTFLVTAFGKAFTDKGMGVRMREWCDAAGLLQCSAHGLRKAGATIAAENGATASQLMAVFGWDSMEHAELYTRAADQKRLATDAMPLLVPQSPGESSKNAM</sequence>
<evidence type="ECO:0000256" key="4">
    <source>
        <dbReference type="ARBA" id="ARBA00023172"/>
    </source>
</evidence>
<evidence type="ECO:0000256" key="1">
    <source>
        <dbReference type="ARBA" id="ARBA00008857"/>
    </source>
</evidence>
<keyword evidence="3" id="KW-0238">DNA-binding</keyword>
<keyword evidence="2" id="KW-0229">DNA integration</keyword>
<dbReference type="PANTHER" id="PTHR30349">
    <property type="entry name" value="PHAGE INTEGRASE-RELATED"/>
    <property type="match status" value="1"/>
</dbReference>
<dbReference type="InterPro" id="IPR002104">
    <property type="entry name" value="Integrase_catalytic"/>
</dbReference>
<dbReference type="PANTHER" id="PTHR30349:SF41">
    <property type="entry name" value="INTEGRASE_RECOMBINASE PROTEIN MJ0367-RELATED"/>
    <property type="match status" value="1"/>
</dbReference>
<dbReference type="EMBL" id="UIGB01000001">
    <property type="protein sequence ID" value="SUU86149.1"/>
    <property type="molecule type" value="Genomic_DNA"/>
</dbReference>
<name>A0A380WBY7_AFIFE</name>
<dbReference type="Proteomes" id="UP000254343">
    <property type="component" value="Unassembled WGS sequence"/>
</dbReference>
<evidence type="ECO:0000313" key="7">
    <source>
        <dbReference type="EMBL" id="SUU86149.1"/>
    </source>
</evidence>
<dbReference type="InterPro" id="IPR050090">
    <property type="entry name" value="Tyrosine_recombinase_XerCD"/>
</dbReference>